<comment type="caution">
    <text evidence="2">The sequence shown here is derived from an EMBL/GenBank/DDBJ whole genome shotgun (WGS) entry which is preliminary data.</text>
</comment>
<dbReference type="AlphaFoldDB" id="A0AAV9NWX6"/>
<reference evidence="2 3" key="1">
    <citation type="submission" date="2023-08" db="EMBL/GenBank/DDBJ databases">
        <title>Black Yeasts Isolated from many extreme environments.</title>
        <authorList>
            <person name="Coleine C."/>
            <person name="Stajich J.E."/>
            <person name="Selbmann L."/>
        </authorList>
    </citation>
    <scope>NUCLEOTIDE SEQUENCE [LARGE SCALE GENOMIC DNA]</scope>
    <source>
        <strain evidence="2 3">CCFEE 5935</strain>
    </source>
</reference>
<dbReference type="Pfam" id="PF08728">
    <property type="entry name" value="CRT10"/>
    <property type="match status" value="2"/>
</dbReference>
<evidence type="ECO:0000256" key="1">
    <source>
        <dbReference type="SAM" id="MobiDB-lite"/>
    </source>
</evidence>
<proteinExistence type="predicted"/>
<sequence>MSKHAFDETTVIATGVQTFQDRFGKKRPFDDDTPVIAQWRCNLTGLSQVHNLYFVAYGKDIYVYTPEFPTQQIAEQPALIFTSQPSSSGLQGHLDRRNPHCINSLIVQDLGTEEAVAVVRDDGDVDAFLVRHIVQAIDRRAEPDSTIGITGDEIRPFFQSNVGISAWGLAIHTEARILAISSNAHEVRVFKFGLLQADEDVAAPDNGEGSDNDQHHHRKTDITHHVLNGETNIPHIAFCNTGDDPEARWLLTTDISGVCRVMDLHALHAVQAFRFGRSWFSQYSGGFDRLNAGWGIMFLDRRAFWPERDFDAALGAQEGMKVTVAANGDLIWDISDTVKGLEEFGEPFIGQRGQRGPGVADRVESEEARAARQSREATRAMTLEEGLYGPVISSDESDGESDDESDGGAPVDIEIDMGDADQDTSQESDSDVPSERRLAIAREDVERSRRALEAHYHDDIISEESDDETGEGVFSEHMLINDASDPEDEGTEDTLSYTALYSGASIAGNAPRFISPSPLCEGLPCPILHSSVRNIYLLQPSHRHDERQHPRQDLDQSSALTPPLIGLANPLRQTISQCFEHLRLFDRLNMHVSIPSLGLLVLASQKGRAIVLALTKLSPHPPVKGNGGKGVYCMRVEAILPFARQEREGSRPGAGLLGIAASPVQGVGGDKGGWEGEGRWRLLMMFQDQTVLSYELRRSRGGEGVGEVVV</sequence>
<dbReference type="InterPro" id="IPR014839">
    <property type="entry name" value="Crt10"/>
</dbReference>
<organism evidence="2 3">
    <name type="scientific">Saxophila tyrrhenica</name>
    <dbReference type="NCBI Taxonomy" id="1690608"/>
    <lineage>
        <taxon>Eukaryota</taxon>
        <taxon>Fungi</taxon>
        <taxon>Dikarya</taxon>
        <taxon>Ascomycota</taxon>
        <taxon>Pezizomycotina</taxon>
        <taxon>Dothideomycetes</taxon>
        <taxon>Dothideomycetidae</taxon>
        <taxon>Mycosphaerellales</taxon>
        <taxon>Extremaceae</taxon>
        <taxon>Saxophila</taxon>
    </lineage>
</organism>
<feature type="region of interest" description="Disordered" evidence="1">
    <location>
        <begin position="371"/>
        <end position="437"/>
    </location>
</feature>
<dbReference type="GeneID" id="89931915"/>
<name>A0AAV9NWX6_9PEZI</name>
<evidence type="ECO:0000313" key="2">
    <source>
        <dbReference type="EMBL" id="KAK5163640.1"/>
    </source>
</evidence>
<feature type="compositionally biased region" description="Acidic residues" evidence="1">
    <location>
        <begin position="413"/>
        <end position="432"/>
    </location>
</feature>
<evidence type="ECO:0000313" key="3">
    <source>
        <dbReference type="Proteomes" id="UP001337655"/>
    </source>
</evidence>
<dbReference type="RefSeq" id="XP_064654082.1">
    <property type="nucleotide sequence ID" value="XM_064807807.1"/>
</dbReference>
<dbReference type="Proteomes" id="UP001337655">
    <property type="component" value="Unassembled WGS sequence"/>
</dbReference>
<feature type="compositionally biased region" description="Acidic residues" evidence="1">
    <location>
        <begin position="395"/>
        <end position="406"/>
    </location>
</feature>
<accession>A0AAV9NWX6</accession>
<gene>
    <name evidence="2" type="ORF">LTR77_010589</name>
</gene>
<keyword evidence="3" id="KW-1185">Reference proteome</keyword>
<dbReference type="EMBL" id="JAVRRT010000024">
    <property type="protein sequence ID" value="KAK5163640.1"/>
    <property type="molecule type" value="Genomic_DNA"/>
</dbReference>
<protein>
    <submittedName>
        <fullName evidence="2">Uncharacterized protein</fullName>
    </submittedName>
</protein>